<dbReference type="InterPro" id="IPR011990">
    <property type="entry name" value="TPR-like_helical_dom_sf"/>
</dbReference>
<dbReference type="GO" id="GO:0005802">
    <property type="term" value="C:trans-Golgi network"/>
    <property type="evidence" value="ECO:0007669"/>
    <property type="project" value="InterPro"/>
</dbReference>
<keyword evidence="2" id="KW-0472">Membrane</keyword>
<feature type="compositionally biased region" description="Basic and acidic residues" evidence="1">
    <location>
        <begin position="294"/>
        <end position="311"/>
    </location>
</feature>
<name>A0AAD9QIH1_ACRCE</name>
<feature type="region of interest" description="Disordered" evidence="1">
    <location>
        <begin position="275"/>
        <end position="332"/>
    </location>
</feature>
<sequence>MQNNVSASPDEEVDERRKEISSDSADQKDIMEEQELKPIDKIPDGPLTDRERLLIYEKGITFKTKGNFQHALYCLLACVRGLKEGSDFPHLPECLHNIAEIYSQLEDCIFLVQSHWHYQQEKSSITVVSLTCLLDENAISFAQAEKLYYETSLINIGTEAQHNQSEAGSKDVPGSSLSSSATDSVQACQLDNKDNGDSAEARSANEYEKLAHLCLKQKNAQLALEYCGKAVKLRQSIYGEEHVITKRTLDLFTVIYAEIGKEQYSEAMQKFTEAKQSEGEVLKDNTQPPKSAYPKKEITNKKEELPTEPDSRQSPVGEAQKEKKQNTASAEVANNDHRIGLSPSQAMLCFFLLTAIVTVCVTVLCCHVSGKDPVTTLKYIVTRVKFYYFYYMKRPSPGNKFF</sequence>
<dbReference type="GO" id="GO:0071253">
    <property type="term" value="F:connexin binding"/>
    <property type="evidence" value="ECO:0007669"/>
    <property type="project" value="InterPro"/>
</dbReference>
<evidence type="ECO:0008006" key="5">
    <source>
        <dbReference type="Google" id="ProtNLM"/>
    </source>
</evidence>
<evidence type="ECO:0000313" key="3">
    <source>
        <dbReference type="EMBL" id="KAK2561943.1"/>
    </source>
</evidence>
<evidence type="ECO:0000313" key="4">
    <source>
        <dbReference type="Proteomes" id="UP001249851"/>
    </source>
</evidence>
<dbReference type="GO" id="GO:0005886">
    <property type="term" value="C:plasma membrane"/>
    <property type="evidence" value="ECO:0007669"/>
    <property type="project" value="TreeGrafter"/>
</dbReference>
<evidence type="ECO:0000256" key="1">
    <source>
        <dbReference type="SAM" id="MobiDB-lite"/>
    </source>
</evidence>
<dbReference type="AlphaFoldDB" id="A0AAD9QIH1"/>
<feature type="compositionally biased region" description="Basic and acidic residues" evidence="1">
    <location>
        <begin position="14"/>
        <end position="35"/>
    </location>
</feature>
<organism evidence="3 4">
    <name type="scientific">Acropora cervicornis</name>
    <name type="common">Staghorn coral</name>
    <dbReference type="NCBI Taxonomy" id="6130"/>
    <lineage>
        <taxon>Eukaryota</taxon>
        <taxon>Metazoa</taxon>
        <taxon>Cnidaria</taxon>
        <taxon>Anthozoa</taxon>
        <taxon>Hexacorallia</taxon>
        <taxon>Scleractinia</taxon>
        <taxon>Astrocoeniina</taxon>
        <taxon>Acroporidae</taxon>
        <taxon>Acropora</taxon>
    </lineage>
</organism>
<dbReference type="Pfam" id="PF13424">
    <property type="entry name" value="TPR_12"/>
    <property type="match status" value="1"/>
</dbReference>
<dbReference type="InterPro" id="IPR042318">
    <property type="entry name" value="Consortin"/>
</dbReference>
<keyword evidence="4" id="KW-1185">Reference proteome</keyword>
<feature type="region of interest" description="Disordered" evidence="1">
    <location>
        <begin position="1"/>
        <end position="35"/>
    </location>
</feature>
<dbReference type="PANTHER" id="PTHR28581:SF2">
    <property type="entry name" value="NUTRITIONALLY-REGULATED ADIPOSE AND CARDIAC ENRICHED PROTEIN HOMOLOG ISOFORM X1"/>
    <property type="match status" value="1"/>
</dbReference>
<gene>
    <name evidence="3" type="ORF">P5673_015364</name>
</gene>
<reference evidence="3" key="2">
    <citation type="journal article" date="2023" name="Science">
        <title>Genomic signatures of disease resistance in endangered staghorn corals.</title>
        <authorList>
            <person name="Vollmer S.V."/>
            <person name="Selwyn J.D."/>
            <person name="Despard B.A."/>
            <person name="Roesel C.L."/>
        </authorList>
    </citation>
    <scope>NUCLEOTIDE SEQUENCE</scope>
    <source>
        <strain evidence="3">K2</strain>
    </source>
</reference>
<feature type="transmembrane region" description="Helical" evidence="2">
    <location>
        <begin position="345"/>
        <end position="368"/>
    </location>
</feature>
<dbReference type="SUPFAM" id="SSF48452">
    <property type="entry name" value="TPR-like"/>
    <property type="match status" value="2"/>
</dbReference>
<feature type="region of interest" description="Disordered" evidence="1">
    <location>
        <begin position="160"/>
        <end position="180"/>
    </location>
</feature>
<reference evidence="3" key="1">
    <citation type="journal article" date="2023" name="G3 (Bethesda)">
        <title>Whole genome assembly and annotation of the endangered Caribbean coral Acropora cervicornis.</title>
        <authorList>
            <person name="Selwyn J.D."/>
            <person name="Vollmer S.V."/>
        </authorList>
    </citation>
    <scope>NUCLEOTIDE SEQUENCE</scope>
    <source>
        <strain evidence="3">K2</strain>
    </source>
</reference>
<evidence type="ECO:0000256" key="2">
    <source>
        <dbReference type="SAM" id="Phobius"/>
    </source>
</evidence>
<dbReference type="EMBL" id="JARQWQ010000031">
    <property type="protein sequence ID" value="KAK2561943.1"/>
    <property type="molecule type" value="Genomic_DNA"/>
</dbReference>
<keyword evidence="2" id="KW-1133">Transmembrane helix</keyword>
<dbReference type="Proteomes" id="UP001249851">
    <property type="component" value="Unassembled WGS sequence"/>
</dbReference>
<dbReference type="GO" id="GO:0030133">
    <property type="term" value="C:transport vesicle"/>
    <property type="evidence" value="ECO:0007669"/>
    <property type="project" value="TreeGrafter"/>
</dbReference>
<accession>A0AAD9QIH1</accession>
<protein>
    <recommendedName>
        <fullName evidence="5">Consortin C-terminal domain-containing protein</fullName>
    </recommendedName>
</protein>
<comment type="caution">
    <text evidence="3">The sequence shown here is derived from an EMBL/GenBank/DDBJ whole genome shotgun (WGS) entry which is preliminary data.</text>
</comment>
<dbReference type="GO" id="GO:0042998">
    <property type="term" value="P:positive regulation of Golgi to plasma membrane protein transport"/>
    <property type="evidence" value="ECO:0007669"/>
    <property type="project" value="TreeGrafter"/>
</dbReference>
<dbReference type="Gene3D" id="1.25.40.10">
    <property type="entry name" value="Tetratricopeptide repeat domain"/>
    <property type="match status" value="1"/>
</dbReference>
<keyword evidence="2" id="KW-0812">Transmembrane</keyword>
<proteinExistence type="predicted"/>
<dbReference type="PANTHER" id="PTHR28581">
    <property type="entry name" value="CONSORTIN"/>
    <property type="match status" value="1"/>
</dbReference>